<evidence type="ECO:0000256" key="1">
    <source>
        <dbReference type="ARBA" id="ARBA00003932"/>
    </source>
</evidence>
<comment type="subcellular location">
    <subcellularLocation>
        <location evidence="2">Cell outer membrane</location>
        <topology evidence="2">Lipid-anchor</topology>
    </subcellularLocation>
</comment>
<keyword evidence="6" id="KW-0564">Palmitate</keyword>
<dbReference type="InterPro" id="IPR036437">
    <property type="entry name" value="OspC-like_sf"/>
</dbReference>
<protein>
    <submittedName>
        <fullName evidence="9">Variable outer membrane protein</fullName>
    </submittedName>
</protein>
<comment type="function">
    <text evidence="1">The Vlp and Vsp proteins are antigenically distinct proteins, only one vlp or vsp gene is transcriptionally active at any one time. Switching between these genes is a mechanism of host immune response evasion.</text>
</comment>
<accession>W5ST11</accession>
<sequence length="48" mass="4971">MDVNNGTKDKGAEELIALNTAVDVLLTSAKDAVTTAIKELTTPAKPSN</sequence>
<name>W5ST11_BORPR</name>
<keyword evidence="4" id="KW-0732">Signal</keyword>
<evidence type="ECO:0000256" key="2">
    <source>
        <dbReference type="ARBA" id="ARBA00004459"/>
    </source>
</evidence>
<evidence type="ECO:0000256" key="3">
    <source>
        <dbReference type="ARBA" id="ARBA00008719"/>
    </source>
</evidence>
<keyword evidence="9" id="KW-0614">Plasmid</keyword>
<keyword evidence="5" id="KW-0472">Membrane</keyword>
<geneLocation type="plasmid" evidence="9">
    <name>unnamed</name>
</geneLocation>
<dbReference type="GO" id="GO:0009279">
    <property type="term" value="C:cell outer membrane"/>
    <property type="evidence" value="ECO:0007669"/>
    <property type="project" value="UniProtKB-SubCell"/>
</dbReference>
<keyword evidence="8" id="KW-0449">Lipoprotein</keyword>
<reference evidence="9" key="1">
    <citation type="submission" date="2013-04" db="EMBL/GenBank/DDBJ databases">
        <title>Comparative Genomics of Relapsing Fever Spirochetes.</title>
        <authorList>
            <person name="Schwan T.G."/>
            <person name="Raffel S.J."/>
            <person name="Porcella S.F."/>
            <person name="Martens C.A."/>
            <person name="Bruno D.P."/>
            <person name="Ricklefs S.M."/>
            <person name="Barbian K.B."/>
        </authorList>
    </citation>
    <scope>NUCLEOTIDE SEQUENCE</scope>
    <source>
        <strain evidence="9">SLO</strain>
        <plasmid evidence="9">unnamed</plasmid>
    </source>
</reference>
<dbReference type="HOGENOM" id="CLU_3161367_0_0_12"/>
<organism evidence="9">
    <name type="scientific">Borrelia parkeri SLO</name>
    <dbReference type="NCBI Taxonomy" id="1313294"/>
    <lineage>
        <taxon>Bacteria</taxon>
        <taxon>Pseudomonadati</taxon>
        <taxon>Spirochaetota</taxon>
        <taxon>Spirochaetia</taxon>
        <taxon>Spirochaetales</taxon>
        <taxon>Borreliaceae</taxon>
        <taxon>Borrelia</taxon>
    </lineage>
</organism>
<proteinExistence type="inferred from homology"/>
<keyword evidence="7" id="KW-0998">Cell outer membrane</keyword>
<dbReference type="AlphaFoldDB" id="W5ST11"/>
<comment type="similarity">
    <text evidence="3">Belongs to the variable small protein (Vsp) family.</text>
</comment>
<gene>
    <name evidence="9" type="ORF">BPA_0900016</name>
</gene>
<evidence type="ECO:0000256" key="8">
    <source>
        <dbReference type="ARBA" id="ARBA00023288"/>
    </source>
</evidence>
<evidence type="ECO:0000256" key="7">
    <source>
        <dbReference type="ARBA" id="ARBA00023237"/>
    </source>
</evidence>
<evidence type="ECO:0000256" key="6">
    <source>
        <dbReference type="ARBA" id="ARBA00023139"/>
    </source>
</evidence>
<dbReference type="SUPFAM" id="SSF63515">
    <property type="entry name" value="Outer surface protein C (OspC)"/>
    <property type="match status" value="1"/>
</dbReference>
<dbReference type="Pfam" id="PF01441">
    <property type="entry name" value="Lipoprotein_6"/>
    <property type="match status" value="1"/>
</dbReference>
<dbReference type="EMBL" id="CP005874">
    <property type="protein sequence ID" value="AHH10007.1"/>
    <property type="molecule type" value="Genomic_DNA"/>
</dbReference>
<feature type="non-terminal residue" evidence="9">
    <location>
        <position position="48"/>
    </location>
</feature>
<evidence type="ECO:0000313" key="9">
    <source>
        <dbReference type="EMBL" id="AHH10007.1"/>
    </source>
</evidence>
<dbReference type="InterPro" id="IPR001800">
    <property type="entry name" value="Lipoprotein_OspC"/>
</dbReference>
<evidence type="ECO:0000256" key="4">
    <source>
        <dbReference type="ARBA" id="ARBA00022729"/>
    </source>
</evidence>
<evidence type="ECO:0000256" key="5">
    <source>
        <dbReference type="ARBA" id="ARBA00023136"/>
    </source>
</evidence>
<dbReference type="Gene3D" id="1.20.120.240">
    <property type="entry name" value="Lipoprotein, type 6"/>
    <property type="match status" value="1"/>
</dbReference>